<keyword evidence="11" id="KW-0762">Sugar transport</keyword>
<dbReference type="PROSITE" id="PS50928">
    <property type="entry name" value="ABC_TM1"/>
    <property type="match status" value="1"/>
</dbReference>
<dbReference type="EMBL" id="LGGW01000045">
    <property type="protein sequence ID" value="KUK90231.1"/>
    <property type="molecule type" value="Genomic_DNA"/>
</dbReference>
<proteinExistence type="inferred from homology"/>
<evidence type="ECO:0000313" key="10">
    <source>
        <dbReference type="EMBL" id="KUK68224.1"/>
    </source>
</evidence>
<dbReference type="SUPFAM" id="SSF161098">
    <property type="entry name" value="MetI-like"/>
    <property type="match status" value="1"/>
</dbReference>
<protein>
    <submittedName>
        <fullName evidence="9">ABC transporter</fullName>
    </submittedName>
    <submittedName>
        <fullName evidence="11">Permease component of ABC-type sugar transporter</fullName>
    </submittedName>
</protein>
<evidence type="ECO:0000256" key="1">
    <source>
        <dbReference type="ARBA" id="ARBA00004651"/>
    </source>
</evidence>
<evidence type="ECO:0000256" key="7">
    <source>
        <dbReference type="RuleBase" id="RU363032"/>
    </source>
</evidence>
<dbReference type="GO" id="GO:0005886">
    <property type="term" value="C:plasma membrane"/>
    <property type="evidence" value="ECO:0007669"/>
    <property type="project" value="UniProtKB-SubCell"/>
</dbReference>
<dbReference type="InterPro" id="IPR035906">
    <property type="entry name" value="MetI-like_sf"/>
</dbReference>
<dbReference type="CDD" id="cd06261">
    <property type="entry name" value="TM_PBP2"/>
    <property type="match status" value="1"/>
</dbReference>
<gene>
    <name evidence="9" type="ORF">DIT26_07000</name>
    <name evidence="10" type="ORF">XD86_0319</name>
    <name evidence="11" type="ORF">XE02_0635</name>
</gene>
<comment type="caution">
    <text evidence="11">The sequence shown here is derived from an EMBL/GenBank/DDBJ whole genome shotgun (WGS) entry which is preliminary data.</text>
</comment>
<feature type="transmembrane region" description="Helical" evidence="7">
    <location>
        <begin position="240"/>
        <end position="260"/>
    </location>
</feature>
<dbReference type="Proteomes" id="UP000055014">
    <property type="component" value="Unassembled WGS sequence"/>
</dbReference>
<reference evidence="12 13" key="2">
    <citation type="journal article" date="2015" name="MBio">
        <title>Genome-Resolved Metagenomic Analysis Reveals Roles for Candidate Phyla and Other Microbial Community Members in Biogeochemical Transformations in Oil Reservoirs.</title>
        <authorList>
            <person name="Hu P."/>
            <person name="Tom L."/>
            <person name="Singh A."/>
            <person name="Thomas B.C."/>
            <person name="Baker B.J."/>
            <person name="Piceno Y.M."/>
            <person name="Andersen G.L."/>
            <person name="Banfield J.F."/>
        </authorList>
    </citation>
    <scope>NUCLEOTIDE SEQUENCE [LARGE SCALE GENOMIC DNA]</scope>
</reference>
<keyword evidence="4 7" id="KW-0812">Transmembrane</keyword>
<reference evidence="9 14" key="3">
    <citation type="journal article" date="2018" name="Nat. Biotechnol.">
        <title>A standardized bacterial taxonomy based on genome phylogeny substantially revises the tree of life.</title>
        <authorList>
            <person name="Parks D.H."/>
            <person name="Chuvochina M."/>
            <person name="Waite D.W."/>
            <person name="Rinke C."/>
            <person name="Skarshewski A."/>
            <person name="Chaumeil P.A."/>
            <person name="Hugenholtz P."/>
        </authorList>
    </citation>
    <scope>NUCLEOTIDE SEQUENCE [LARGE SCALE GENOMIC DNA]</scope>
    <source>
        <strain evidence="9">UBA9905</strain>
    </source>
</reference>
<dbReference type="Proteomes" id="UP000264215">
    <property type="component" value="Unassembled WGS sequence"/>
</dbReference>
<dbReference type="GO" id="GO:0055085">
    <property type="term" value="P:transmembrane transport"/>
    <property type="evidence" value="ECO:0007669"/>
    <property type="project" value="InterPro"/>
</dbReference>
<comment type="similarity">
    <text evidence="7">Belongs to the binding-protein-dependent transport system permease family.</text>
</comment>
<evidence type="ECO:0000256" key="6">
    <source>
        <dbReference type="ARBA" id="ARBA00023136"/>
    </source>
</evidence>
<keyword evidence="6 7" id="KW-0472">Membrane</keyword>
<dbReference type="PATRIC" id="fig|1236046.5.peg.191"/>
<evidence type="ECO:0000313" key="9">
    <source>
        <dbReference type="EMBL" id="HCO70306.1"/>
    </source>
</evidence>
<feature type="transmembrane region" description="Helical" evidence="7">
    <location>
        <begin position="21"/>
        <end position="46"/>
    </location>
</feature>
<evidence type="ECO:0000256" key="3">
    <source>
        <dbReference type="ARBA" id="ARBA00022475"/>
    </source>
</evidence>
<feature type="transmembrane region" description="Helical" evidence="7">
    <location>
        <begin position="163"/>
        <end position="188"/>
    </location>
</feature>
<dbReference type="Gene3D" id="1.10.3720.10">
    <property type="entry name" value="MetI-like"/>
    <property type="match status" value="1"/>
</dbReference>
<dbReference type="InterPro" id="IPR000515">
    <property type="entry name" value="MetI-like"/>
</dbReference>
<keyword evidence="2 7" id="KW-0813">Transport</keyword>
<feature type="transmembrane region" description="Helical" evidence="7">
    <location>
        <begin position="108"/>
        <end position="132"/>
    </location>
</feature>
<reference evidence="11" key="1">
    <citation type="journal article" date="2015" name="MBio">
        <title>Genome-resolved metagenomic analysis reveals roles for candidate phyla and other microbial community members in biogeochemical transformations in oil reservoirs.</title>
        <authorList>
            <person name="Hu P."/>
            <person name="Tom L."/>
            <person name="Singh A."/>
            <person name="Thomas B.C."/>
            <person name="Baker B.J."/>
            <person name="Piceno Y.M."/>
            <person name="Andersen G.L."/>
            <person name="Banfield J.F."/>
        </authorList>
    </citation>
    <scope>NUCLEOTIDE SEQUENCE [LARGE SCALE GENOMIC DNA]</scope>
    <source>
        <strain evidence="10">46_47</strain>
        <strain evidence="11">46_70</strain>
    </source>
</reference>
<dbReference type="PANTHER" id="PTHR30193">
    <property type="entry name" value="ABC TRANSPORTER PERMEASE PROTEIN"/>
    <property type="match status" value="1"/>
</dbReference>
<feature type="transmembrane region" description="Helical" evidence="7">
    <location>
        <begin position="75"/>
        <end position="96"/>
    </location>
</feature>
<dbReference type="EMBL" id="LGGH01000028">
    <property type="protein sequence ID" value="KUK68224.1"/>
    <property type="molecule type" value="Genomic_DNA"/>
</dbReference>
<evidence type="ECO:0000313" key="14">
    <source>
        <dbReference type="Proteomes" id="UP000264215"/>
    </source>
</evidence>
<dbReference type="InterPro" id="IPR051393">
    <property type="entry name" value="ABC_transporter_permease"/>
</dbReference>
<evidence type="ECO:0000313" key="13">
    <source>
        <dbReference type="Proteomes" id="UP000055014"/>
    </source>
</evidence>
<evidence type="ECO:0000256" key="4">
    <source>
        <dbReference type="ARBA" id="ARBA00022692"/>
    </source>
</evidence>
<feature type="transmembrane region" description="Helical" evidence="7">
    <location>
        <begin position="272"/>
        <end position="293"/>
    </location>
</feature>
<dbReference type="EMBL" id="DQBS01000158">
    <property type="protein sequence ID" value="HCO70306.1"/>
    <property type="molecule type" value="Genomic_DNA"/>
</dbReference>
<comment type="subcellular location">
    <subcellularLocation>
        <location evidence="1 7">Cell membrane</location>
        <topology evidence="1 7">Multi-pass membrane protein</topology>
    </subcellularLocation>
</comment>
<evidence type="ECO:0000259" key="8">
    <source>
        <dbReference type="PROSITE" id="PS50928"/>
    </source>
</evidence>
<keyword evidence="3" id="KW-1003">Cell membrane</keyword>
<dbReference type="Proteomes" id="UP000054260">
    <property type="component" value="Unassembled WGS sequence"/>
</dbReference>
<dbReference type="Pfam" id="PF00528">
    <property type="entry name" value="BPD_transp_1"/>
    <property type="match status" value="1"/>
</dbReference>
<dbReference type="AlphaFoldDB" id="A0A101I7M8"/>
<accession>A0A101I7M8</accession>
<feature type="domain" description="ABC transmembrane type-1" evidence="8">
    <location>
        <begin position="75"/>
        <end position="290"/>
    </location>
</feature>
<sequence>MTQSHSKSPKRFRREIGSWLFLLPHLFFFALFVVVPLIFGLVISFFNWSLLDENVFIGFNNYIRTWNDSRFWPTVQHTVIFAIISVPLTIIVAILFAHILKKKRFGQLWLLIAFVSPAFFGSVGILSSWNWIFASFPSGLANYYLNKAGFIENAVSWFGSTSVAWGVIILVTVWWIVGFSILLYLGALQRIPPEQYESAKLDGAGPWKQFVYITLPWIRSVLFFDVVRQAILAFGLFDQVYILSGGGPAGTTRTLVYYLYLVGFERQDFGRAAAISWYIFAIVLIFAVIQLVLVTKSIRSTEG</sequence>
<evidence type="ECO:0000313" key="11">
    <source>
        <dbReference type="EMBL" id="KUK90231.1"/>
    </source>
</evidence>
<keyword evidence="5 7" id="KW-1133">Transmembrane helix</keyword>
<evidence type="ECO:0000256" key="2">
    <source>
        <dbReference type="ARBA" id="ARBA00022448"/>
    </source>
</evidence>
<evidence type="ECO:0000313" key="12">
    <source>
        <dbReference type="Proteomes" id="UP000054260"/>
    </source>
</evidence>
<dbReference type="PANTHER" id="PTHR30193:SF37">
    <property type="entry name" value="INNER MEMBRANE ABC TRANSPORTER PERMEASE PROTEIN YCJO"/>
    <property type="match status" value="1"/>
</dbReference>
<name>A0A101I7M8_9BACT</name>
<evidence type="ECO:0000256" key="5">
    <source>
        <dbReference type="ARBA" id="ARBA00022989"/>
    </source>
</evidence>
<organism evidence="11 13">
    <name type="scientific">Mesotoga infera</name>
    <dbReference type="NCBI Taxonomy" id="1236046"/>
    <lineage>
        <taxon>Bacteria</taxon>
        <taxon>Thermotogati</taxon>
        <taxon>Thermotogota</taxon>
        <taxon>Thermotogae</taxon>
        <taxon>Kosmotogales</taxon>
        <taxon>Kosmotogaceae</taxon>
        <taxon>Mesotoga</taxon>
    </lineage>
</organism>